<organism evidence="3 4">
    <name type="scientific">Puccinia triticina</name>
    <dbReference type="NCBI Taxonomy" id="208348"/>
    <lineage>
        <taxon>Eukaryota</taxon>
        <taxon>Fungi</taxon>
        <taxon>Dikarya</taxon>
        <taxon>Basidiomycota</taxon>
        <taxon>Pucciniomycotina</taxon>
        <taxon>Pucciniomycetes</taxon>
        <taxon>Pucciniales</taxon>
        <taxon>Pucciniaceae</taxon>
        <taxon>Puccinia</taxon>
    </lineage>
</organism>
<keyword evidence="4" id="KW-1185">Reference proteome</keyword>
<name>A0ABY7CBK8_9BASI</name>
<feature type="signal peptide" evidence="2">
    <location>
        <begin position="1"/>
        <end position="21"/>
    </location>
</feature>
<evidence type="ECO:0000256" key="1">
    <source>
        <dbReference type="SAM" id="MobiDB-lite"/>
    </source>
</evidence>
<evidence type="ECO:0000313" key="4">
    <source>
        <dbReference type="Proteomes" id="UP001164743"/>
    </source>
</evidence>
<dbReference type="RefSeq" id="XP_053016857.1">
    <property type="nucleotide sequence ID" value="XM_053165691.1"/>
</dbReference>
<evidence type="ECO:0000313" key="3">
    <source>
        <dbReference type="EMBL" id="WAQ81302.1"/>
    </source>
</evidence>
<feature type="compositionally biased region" description="Polar residues" evidence="1">
    <location>
        <begin position="153"/>
        <end position="177"/>
    </location>
</feature>
<keyword evidence="2" id="KW-0732">Signal</keyword>
<gene>
    <name evidence="3" type="ORF">PtA15_1A642</name>
</gene>
<proteinExistence type="predicted"/>
<feature type="region of interest" description="Disordered" evidence="1">
    <location>
        <begin position="102"/>
        <end position="177"/>
    </location>
</feature>
<accession>A0ABY7CBK8</accession>
<protein>
    <recommendedName>
        <fullName evidence="5">Secreted protein</fullName>
    </recommendedName>
</protein>
<dbReference type="Proteomes" id="UP001164743">
    <property type="component" value="Chromosome 1A"/>
</dbReference>
<evidence type="ECO:0000256" key="2">
    <source>
        <dbReference type="SAM" id="SignalP"/>
    </source>
</evidence>
<dbReference type="EMBL" id="CP110421">
    <property type="protein sequence ID" value="WAQ81302.1"/>
    <property type="molecule type" value="Genomic_DNA"/>
</dbReference>
<dbReference type="GeneID" id="77806586"/>
<reference evidence="3" key="1">
    <citation type="submission" date="2022-10" db="EMBL/GenBank/DDBJ databases">
        <title>Puccinia triticina Genome sequencing and assembly.</title>
        <authorList>
            <person name="Li C."/>
        </authorList>
    </citation>
    <scope>NUCLEOTIDE SEQUENCE</scope>
    <source>
        <strain evidence="3">Pt15</strain>
    </source>
</reference>
<evidence type="ECO:0008006" key="5">
    <source>
        <dbReference type="Google" id="ProtNLM"/>
    </source>
</evidence>
<feature type="compositionally biased region" description="Polar residues" evidence="1">
    <location>
        <begin position="107"/>
        <end position="143"/>
    </location>
</feature>
<feature type="chain" id="PRO_5046250984" description="Secreted protein" evidence="2">
    <location>
        <begin position="22"/>
        <end position="177"/>
    </location>
</feature>
<sequence length="177" mass="18859">MKLCTFAYMLVLTLVLSASFATQSPVPCAACKHETAMLIPNLPSTIRDACGKPLPGGGTCQVERRKNFYKCKRPECGQYSRGNATSKVEDCIHRHKEHIQGPFENPTVLSTGSTGLSAPTTGQTVPASNTASKRPRESGSSAKCSRPKGAHTSAHQSTQGVPKGARTSSELDTMQHS</sequence>